<protein>
    <recommendedName>
        <fullName evidence="3">2-keto-4-pentenoate hydratase</fullName>
    </recommendedName>
</protein>
<evidence type="ECO:0000313" key="2">
    <source>
        <dbReference type="Proteomes" id="UP000317422"/>
    </source>
</evidence>
<organism evidence="1 2">
    <name type="scientific">Haloactinospora alba</name>
    <dbReference type="NCBI Taxonomy" id="405555"/>
    <lineage>
        <taxon>Bacteria</taxon>
        <taxon>Bacillati</taxon>
        <taxon>Actinomycetota</taxon>
        <taxon>Actinomycetes</taxon>
        <taxon>Streptosporangiales</taxon>
        <taxon>Nocardiopsidaceae</taxon>
        <taxon>Haloactinospora</taxon>
    </lineage>
</organism>
<gene>
    <name evidence="1" type="ORF">FHX37_1124</name>
</gene>
<sequence length="228" mass="23924">MRWVTYLSPSGGMERPGVIDDGCVFGYPGEQGFSELLDGDRHTLADAYQRALASPVEIIVEFETRLCAPIVPSVPVPARVGTEWVNIEPAMVRGTDEGAALPSGADALSAAIGVAAVFGGTEDGKEHVGYTLACLWRTPEAECGGLSVGPAVVTPEELDRSSLTVTASVEDKPLATASVDDELLWTDGRRSSLVAVLPAQTRLLTPGEELFLDGGPLGEFEVRIGSAV</sequence>
<dbReference type="EMBL" id="VFQC01000001">
    <property type="protein sequence ID" value="TQN31228.1"/>
    <property type="molecule type" value="Genomic_DNA"/>
</dbReference>
<dbReference type="Proteomes" id="UP000317422">
    <property type="component" value="Unassembled WGS sequence"/>
</dbReference>
<dbReference type="InterPro" id="IPR036663">
    <property type="entry name" value="Fumarylacetoacetase_C_sf"/>
</dbReference>
<dbReference type="AlphaFoldDB" id="A0A543NHA1"/>
<keyword evidence="2" id="KW-1185">Reference proteome</keyword>
<dbReference type="SUPFAM" id="SSF56529">
    <property type="entry name" value="FAH"/>
    <property type="match status" value="1"/>
</dbReference>
<dbReference type="OrthoDB" id="2273115at2"/>
<comment type="caution">
    <text evidence="1">The sequence shown here is derived from an EMBL/GenBank/DDBJ whole genome shotgun (WGS) entry which is preliminary data.</text>
</comment>
<dbReference type="GO" id="GO:0003824">
    <property type="term" value="F:catalytic activity"/>
    <property type="evidence" value="ECO:0007669"/>
    <property type="project" value="InterPro"/>
</dbReference>
<evidence type="ECO:0000313" key="1">
    <source>
        <dbReference type="EMBL" id="TQN31228.1"/>
    </source>
</evidence>
<proteinExistence type="predicted"/>
<name>A0A543NHA1_9ACTN</name>
<evidence type="ECO:0008006" key="3">
    <source>
        <dbReference type="Google" id="ProtNLM"/>
    </source>
</evidence>
<reference evidence="1 2" key="1">
    <citation type="submission" date="2019-06" db="EMBL/GenBank/DDBJ databases">
        <title>Sequencing the genomes of 1000 actinobacteria strains.</title>
        <authorList>
            <person name="Klenk H.-P."/>
        </authorList>
    </citation>
    <scope>NUCLEOTIDE SEQUENCE [LARGE SCALE GENOMIC DNA]</scope>
    <source>
        <strain evidence="1 2">DSM 45015</strain>
    </source>
</reference>
<accession>A0A543NHA1</accession>